<evidence type="ECO:0000256" key="9">
    <source>
        <dbReference type="ARBA" id="ARBA00074520"/>
    </source>
</evidence>
<dbReference type="EMBL" id="BGZK01001149">
    <property type="protein sequence ID" value="GBP72531.1"/>
    <property type="molecule type" value="Genomic_DNA"/>
</dbReference>
<dbReference type="GO" id="GO:0042393">
    <property type="term" value="F:histone binding"/>
    <property type="evidence" value="ECO:0007669"/>
    <property type="project" value="TreeGrafter"/>
</dbReference>
<feature type="compositionally biased region" description="Basic residues" evidence="10">
    <location>
        <begin position="178"/>
        <end position="192"/>
    </location>
</feature>
<dbReference type="PANTHER" id="PTHR13468:SF1">
    <property type="entry name" value="PROTEIN DEK"/>
    <property type="match status" value="1"/>
</dbReference>
<dbReference type="GO" id="GO:0006325">
    <property type="term" value="P:chromatin organization"/>
    <property type="evidence" value="ECO:0007669"/>
    <property type="project" value="UniProtKB-KW"/>
</dbReference>
<evidence type="ECO:0000256" key="4">
    <source>
        <dbReference type="ARBA" id="ARBA00022853"/>
    </source>
</evidence>
<feature type="compositionally biased region" description="Acidic residues" evidence="10">
    <location>
        <begin position="584"/>
        <end position="612"/>
    </location>
</feature>
<dbReference type="Pfam" id="PF08766">
    <property type="entry name" value="DEK_C"/>
    <property type="match status" value="1"/>
</dbReference>
<evidence type="ECO:0000256" key="10">
    <source>
        <dbReference type="SAM" id="MobiDB-lite"/>
    </source>
</evidence>
<dbReference type="Proteomes" id="UP000299102">
    <property type="component" value="Unassembled WGS sequence"/>
</dbReference>
<feature type="compositionally biased region" description="Acidic residues" evidence="10">
    <location>
        <begin position="422"/>
        <end position="432"/>
    </location>
</feature>
<dbReference type="GO" id="GO:2000779">
    <property type="term" value="P:regulation of double-strand break repair"/>
    <property type="evidence" value="ECO:0007669"/>
    <property type="project" value="TreeGrafter"/>
</dbReference>
<dbReference type="AlphaFoldDB" id="A0A4C1Y8F0"/>
<keyword evidence="4" id="KW-0156">Chromatin regulator</keyword>
<evidence type="ECO:0000256" key="6">
    <source>
        <dbReference type="ARBA" id="ARBA00023242"/>
    </source>
</evidence>
<feature type="compositionally biased region" description="Basic residues" evidence="10">
    <location>
        <begin position="441"/>
        <end position="481"/>
    </location>
</feature>
<dbReference type="GO" id="GO:0003677">
    <property type="term" value="F:DNA binding"/>
    <property type="evidence" value="ECO:0007669"/>
    <property type="project" value="UniProtKB-KW"/>
</dbReference>
<feature type="compositionally biased region" description="Basic residues" evidence="10">
    <location>
        <begin position="549"/>
        <end position="564"/>
    </location>
</feature>
<evidence type="ECO:0000256" key="3">
    <source>
        <dbReference type="ARBA" id="ARBA00022765"/>
    </source>
</evidence>
<dbReference type="InterPro" id="IPR014876">
    <property type="entry name" value="DEK_C"/>
</dbReference>
<feature type="compositionally biased region" description="Basic and acidic residues" evidence="10">
    <location>
        <begin position="395"/>
        <end position="409"/>
    </location>
</feature>
<dbReference type="InterPro" id="IPR044198">
    <property type="entry name" value="DEK"/>
</dbReference>
<feature type="compositionally biased region" description="Acidic residues" evidence="10">
    <location>
        <begin position="145"/>
        <end position="174"/>
    </location>
</feature>
<dbReference type="PANTHER" id="PTHR13468">
    <property type="entry name" value="DEK PROTEIN"/>
    <property type="match status" value="1"/>
</dbReference>
<keyword evidence="2" id="KW-0597">Phosphoprotein</keyword>
<protein>
    <recommendedName>
        <fullName evidence="9">Protein DEK</fullName>
    </recommendedName>
</protein>
<comment type="function">
    <text evidence="7">Involved in chromatin organization.</text>
</comment>
<evidence type="ECO:0000313" key="13">
    <source>
        <dbReference type="Proteomes" id="UP000299102"/>
    </source>
</evidence>
<evidence type="ECO:0000256" key="8">
    <source>
        <dbReference type="ARBA" id="ARBA00064832"/>
    </source>
</evidence>
<dbReference type="PROSITE" id="PS51998">
    <property type="entry name" value="DEK_C"/>
    <property type="match status" value="1"/>
</dbReference>
<feature type="region of interest" description="Disordered" evidence="10">
    <location>
        <begin position="344"/>
        <end position="624"/>
    </location>
</feature>
<accession>A0A4C1Y8F0</accession>
<evidence type="ECO:0000313" key="12">
    <source>
        <dbReference type="EMBL" id="GBP72531.1"/>
    </source>
</evidence>
<comment type="caution">
    <text evidence="12">The sequence shown here is derived from an EMBL/GenBank/DDBJ whole genome shotgun (WGS) entry which is preliminary data.</text>
</comment>
<dbReference type="SUPFAM" id="SSF109715">
    <property type="entry name" value="DEK C-terminal domain"/>
    <property type="match status" value="1"/>
</dbReference>
<dbReference type="GO" id="GO:0005634">
    <property type="term" value="C:nucleus"/>
    <property type="evidence" value="ECO:0007669"/>
    <property type="project" value="UniProtKB-SubCell"/>
</dbReference>
<dbReference type="STRING" id="151549.A0A4C1Y8F0"/>
<evidence type="ECO:0000256" key="7">
    <source>
        <dbReference type="ARBA" id="ARBA00056057"/>
    </source>
</evidence>
<evidence type="ECO:0000259" key="11">
    <source>
        <dbReference type="PROSITE" id="PS51998"/>
    </source>
</evidence>
<feature type="compositionally biased region" description="Basic and acidic residues" evidence="10">
    <location>
        <begin position="225"/>
        <end position="235"/>
    </location>
</feature>
<feature type="compositionally biased region" description="Acidic residues" evidence="10">
    <location>
        <begin position="197"/>
        <end position="224"/>
    </location>
</feature>
<feature type="domain" description="DEK-C" evidence="11">
    <location>
        <begin position="621"/>
        <end position="677"/>
    </location>
</feature>
<evidence type="ECO:0000256" key="2">
    <source>
        <dbReference type="ARBA" id="ARBA00022553"/>
    </source>
</evidence>
<comment type="subcellular location">
    <subcellularLocation>
        <location evidence="1">Nucleus</location>
    </subcellularLocation>
</comment>
<keyword evidence="6" id="KW-0539">Nucleus</keyword>
<keyword evidence="13" id="KW-1185">Reference proteome</keyword>
<dbReference type="OrthoDB" id="370884at2759"/>
<name>A0A4C1Y8F0_EUMVA</name>
<organism evidence="12 13">
    <name type="scientific">Eumeta variegata</name>
    <name type="common">Bagworm moth</name>
    <name type="synonym">Eumeta japonica</name>
    <dbReference type="NCBI Taxonomy" id="151549"/>
    <lineage>
        <taxon>Eukaryota</taxon>
        <taxon>Metazoa</taxon>
        <taxon>Ecdysozoa</taxon>
        <taxon>Arthropoda</taxon>
        <taxon>Hexapoda</taxon>
        <taxon>Insecta</taxon>
        <taxon>Pterygota</taxon>
        <taxon>Neoptera</taxon>
        <taxon>Endopterygota</taxon>
        <taxon>Lepidoptera</taxon>
        <taxon>Glossata</taxon>
        <taxon>Ditrysia</taxon>
        <taxon>Tineoidea</taxon>
        <taxon>Psychidae</taxon>
        <taxon>Oiketicinae</taxon>
        <taxon>Eumeta</taxon>
    </lineage>
</organism>
<comment type="subunit">
    <text evidence="8">Found in a mRNA splicing-dependent exon junction complex (EJC) with DEK, RBM8A, RNPS1, SRRM1 and ALYREF/THOC4. Interacts with histones H2A, H2B, H3, H4, acetylated histone H4, non-phosphorylated DAXX and HDAC2. Component of the B-WICH complex, at least composed of SMARCA5/SNF2H, BAZ1B/WSTF, SF3B1, DEK, MYO1C, ERCC6, MYBBP1A and DDX21. Binds DNA.</text>
</comment>
<feature type="compositionally biased region" description="Basic and acidic residues" evidence="10">
    <location>
        <begin position="613"/>
        <end position="624"/>
    </location>
</feature>
<keyword evidence="3" id="KW-0013">ADP-ribosylation</keyword>
<feature type="compositionally biased region" description="Low complexity" evidence="10">
    <location>
        <begin position="493"/>
        <end position="503"/>
    </location>
</feature>
<evidence type="ECO:0000256" key="1">
    <source>
        <dbReference type="ARBA" id="ARBA00004123"/>
    </source>
</evidence>
<feature type="region of interest" description="Disordered" evidence="10">
    <location>
        <begin position="72"/>
        <end position="247"/>
    </location>
</feature>
<dbReference type="Gene3D" id="1.10.10.60">
    <property type="entry name" value="Homeodomain-like"/>
    <property type="match status" value="1"/>
</dbReference>
<feature type="compositionally biased region" description="Basic and acidic residues" evidence="10">
    <location>
        <begin position="97"/>
        <end position="131"/>
    </location>
</feature>
<reference evidence="12 13" key="1">
    <citation type="journal article" date="2019" name="Commun. Biol.">
        <title>The bagworm genome reveals a unique fibroin gene that provides high tensile strength.</title>
        <authorList>
            <person name="Kono N."/>
            <person name="Nakamura H."/>
            <person name="Ohtoshi R."/>
            <person name="Tomita M."/>
            <person name="Numata K."/>
            <person name="Arakawa K."/>
        </authorList>
    </citation>
    <scope>NUCLEOTIDE SEQUENCE [LARGE SCALE GENOMIC DNA]</scope>
</reference>
<sequence>MSETASLNCHTVWVQRSPTLLPRVLNLRHCDAFVTNFTAAEAGEQEGSYFEDVFRTVTADNVAVTVLRRRCADSTVGDSKPATANGKNDDAPGNTNEGKDNKAEQDMKQEENGETHEEDEKPEVKQNDKGAKKAPPKKKPKKEDTEEEDEDEEDEEEEDEEGDEGEEGDEADEEENKKKKKPIKEKAKKPAKKAKDGDDDMDDEGEEEEDEEMDEEVEDEEEEEAPKPKPKKEPTEPPVPVPAGKGIPLGHISNVEISLSRFKTQDQRLLHQYLYGQLCLDRNVKRNIKKFKGYEWAVGSAEYKAKLEETTKLENKQLRTMCEMLDLEKKGSASEMAQRIVGFLQQPGPNSPHARGSARPPPAPPASAPGGRPRRSAAVKVHNRGYSDEEYETDPETKVRGPKPTKEGSEDSDGSFNPSGSEEGDSDFDPEAGESAVAGPARKRKSTSSRRRPSKTGKKGRRGRPVKKVKPSKKVGRGRKPARSDSEEESENSESGSEAGSGSDAEESDTALIFTQPLTLQEPKSKRGRPSAVAAKARKPIAKNAKAAPAKRKAPTPPAKKKAAGKPVGRPPGKKAKKASSSEESGEGSEEEDAEEGSEDDDEESGVESEDGAGDKKAKRPPTDDEIKKYVKQILEGANLEEITMKTVCKQVYSHYPDFDLAHKKDFIKATVKSSTKPYRHIRVKELKKKEGKIKLRLNTALRRIGSVVRVYALIERISLLSGSAARAREADSEIGLAFFFREAPGRCSISSRHEQTKWRRPDFRPVVAPLATYF</sequence>
<proteinExistence type="predicted"/>
<gene>
    <name evidence="12" type="primary">DEK</name>
    <name evidence="12" type="ORF">EVAR_9675_1</name>
</gene>
<keyword evidence="5" id="KW-0238">DNA-binding</keyword>
<feature type="compositionally biased region" description="Basic residues" evidence="10">
    <location>
        <begin position="372"/>
        <end position="383"/>
    </location>
</feature>
<evidence type="ECO:0000256" key="5">
    <source>
        <dbReference type="ARBA" id="ARBA00023125"/>
    </source>
</evidence>
<dbReference type="FunFam" id="1.10.10.60:FF:000148">
    <property type="entry name" value="Dek, isoform B"/>
    <property type="match status" value="1"/>
</dbReference>